<evidence type="ECO:0000313" key="4">
    <source>
        <dbReference type="EMBL" id="SFN59398.1"/>
    </source>
</evidence>
<dbReference type="SUPFAM" id="SSF46894">
    <property type="entry name" value="C-terminal effector domain of the bipartite response regulators"/>
    <property type="match status" value="1"/>
</dbReference>
<dbReference type="STRING" id="578942.SAMN05216289_13426"/>
<evidence type="ECO:0000256" key="2">
    <source>
        <dbReference type="PROSITE-ProRule" id="PRU01091"/>
    </source>
</evidence>
<dbReference type="Gene3D" id="2.120.10.30">
    <property type="entry name" value="TolB, C-terminal domain"/>
    <property type="match status" value="2"/>
</dbReference>
<dbReference type="GO" id="GO:0003677">
    <property type="term" value="F:DNA binding"/>
    <property type="evidence" value="ECO:0007669"/>
    <property type="project" value="UniProtKB-UniRule"/>
</dbReference>
<dbReference type="SMART" id="SM00862">
    <property type="entry name" value="Trans_reg_C"/>
    <property type="match status" value="1"/>
</dbReference>
<dbReference type="PROSITE" id="PS51755">
    <property type="entry name" value="OMPR_PHOB"/>
    <property type="match status" value="1"/>
</dbReference>
<dbReference type="SUPFAM" id="SSF82171">
    <property type="entry name" value="DPP6 N-terminal domain-like"/>
    <property type="match status" value="1"/>
</dbReference>
<dbReference type="InterPro" id="IPR001867">
    <property type="entry name" value="OmpR/PhoB-type_DNA-bd"/>
</dbReference>
<keyword evidence="5" id="KW-1185">Reference proteome</keyword>
<dbReference type="InterPro" id="IPR016032">
    <property type="entry name" value="Sig_transdc_resp-reg_C-effctor"/>
</dbReference>
<dbReference type="PANTHER" id="PTHR36842:SF1">
    <property type="entry name" value="PROTEIN TOLB"/>
    <property type="match status" value="1"/>
</dbReference>
<dbReference type="Proteomes" id="UP000198575">
    <property type="component" value="Unassembled WGS sequence"/>
</dbReference>
<dbReference type="Pfam" id="PF00486">
    <property type="entry name" value="Trans_reg_C"/>
    <property type="match status" value="1"/>
</dbReference>
<dbReference type="InterPro" id="IPR011042">
    <property type="entry name" value="6-blade_b-propeller_TolB-like"/>
</dbReference>
<protein>
    <submittedName>
        <fullName evidence="4">Transcriptional regulatory protein, C terminal</fullName>
    </submittedName>
</protein>
<evidence type="ECO:0000256" key="1">
    <source>
        <dbReference type="ARBA" id="ARBA00023125"/>
    </source>
</evidence>
<evidence type="ECO:0000259" key="3">
    <source>
        <dbReference type="PROSITE" id="PS51755"/>
    </source>
</evidence>
<evidence type="ECO:0000313" key="5">
    <source>
        <dbReference type="Proteomes" id="UP000198575"/>
    </source>
</evidence>
<feature type="DNA-binding region" description="OmpR/PhoB-type" evidence="2">
    <location>
        <begin position="4"/>
        <end position="102"/>
    </location>
</feature>
<dbReference type="InterPro" id="IPR036388">
    <property type="entry name" value="WH-like_DNA-bd_sf"/>
</dbReference>
<dbReference type="AlphaFoldDB" id="A0A1I5AAL2"/>
<organism evidence="4 5">
    <name type="scientific">Dokdonella immobilis</name>
    <dbReference type="NCBI Taxonomy" id="578942"/>
    <lineage>
        <taxon>Bacteria</taxon>
        <taxon>Pseudomonadati</taxon>
        <taxon>Pseudomonadota</taxon>
        <taxon>Gammaproteobacteria</taxon>
        <taxon>Lysobacterales</taxon>
        <taxon>Rhodanobacteraceae</taxon>
        <taxon>Dokdonella</taxon>
    </lineage>
</organism>
<dbReference type="GO" id="GO:0006355">
    <property type="term" value="P:regulation of DNA-templated transcription"/>
    <property type="evidence" value="ECO:0007669"/>
    <property type="project" value="InterPro"/>
</dbReference>
<sequence length="693" mass="75772">MDPMADYTFLHWRYTPGRRLLVQPGREVRLKPLLDRLLRRFLDEPGTVLTREGLIEQVWTRREVNDEVLSRAIAELRAILGDDAREPRFIETLSKGGYRWIAETARNDPTGRADAAGPATSLPSRARIRGLRLSLSALAAMALLALTWRHIVDPEAGSVHRAELAVDLLSAQPLAADPRLEYDARFDVLGRVVYIRSAPGSEASELVMVDPGNRAERVLWQDAKALRHPAPSPDGREIALTRHGESGCEVWSVDVVDGHHVRVGECADSASGGIEWADGGLALILTGKPVDANHAPGLIQLDRRSGELRRLTMPLLHEGAHVDPRLSTDGTEIVYASVNGDDRQLWRAPWPRMAPPVALLKRPEPVYGHAFEPDSRNLWIAGDLILYRALHRLRPGGQPELIGGRGARSIDIAANGAAVWSEARYDADIWLRDAIGGTWTAIARSLRYEAQPEFSADGRLIALGSNRNGAESVLVHDALTGKTRQLALDPSLRWVRPTWSARDNSLVLTAYENRQTRLYRYQLDGDVLSVMSEVEPGAFQGIELPDRLLYLVGHGTAQSTLMQLRAGQATAENLGLGPVAAYRASNEWLAWRTPGSGELRFAPLAEPQTVDALVLSDDSMPEAFALNGSVLTYRDKNLLWSMRLPDGKPQAVASEHVPDGAGPSIAVSANGALATVTLTSLSMDLMIAGPASR</sequence>
<proteinExistence type="predicted"/>
<dbReference type="PANTHER" id="PTHR36842">
    <property type="entry name" value="PROTEIN TOLB HOMOLOG"/>
    <property type="match status" value="1"/>
</dbReference>
<reference evidence="4 5" key="1">
    <citation type="submission" date="2016-10" db="EMBL/GenBank/DDBJ databases">
        <authorList>
            <person name="de Groot N.N."/>
        </authorList>
    </citation>
    <scope>NUCLEOTIDE SEQUENCE [LARGE SCALE GENOMIC DNA]</scope>
    <source>
        <strain evidence="4 5">CGMCC 1.7659</strain>
    </source>
</reference>
<keyword evidence="1 2" id="KW-0238">DNA-binding</keyword>
<dbReference type="Gene3D" id="1.10.10.10">
    <property type="entry name" value="Winged helix-like DNA-binding domain superfamily/Winged helix DNA-binding domain"/>
    <property type="match status" value="1"/>
</dbReference>
<dbReference type="EMBL" id="FOVF01000034">
    <property type="protein sequence ID" value="SFN59398.1"/>
    <property type="molecule type" value="Genomic_DNA"/>
</dbReference>
<dbReference type="GO" id="GO:0000160">
    <property type="term" value="P:phosphorelay signal transduction system"/>
    <property type="evidence" value="ECO:0007669"/>
    <property type="project" value="InterPro"/>
</dbReference>
<gene>
    <name evidence="4" type="ORF">SAMN05216289_13426</name>
</gene>
<feature type="domain" description="OmpR/PhoB-type" evidence="3">
    <location>
        <begin position="4"/>
        <end position="102"/>
    </location>
</feature>
<name>A0A1I5AAL2_9GAMM</name>
<accession>A0A1I5AAL2</accession>